<feature type="compositionally biased region" description="Basic and acidic residues" evidence="1">
    <location>
        <begin position="361"/>
        <end position="381"/>
    </location>
</feature>
<gene>
    <name evidence="2" type="ORF">SNOG_01076</name>
</gene>
<feature type="compositionally biased region" description="Basic residues" evidence="1">
    <location>
        <begin position="137"/>
        <end position="152"/>
    </location>
</feature>
<dbReference type="KEGG" id="pno:SNOG_01076"/>
<sequence length="392" mass="43135">MSLPASPTETSGAISTSPPPPQDKLLAEAFVNLAPLMSSSSQKTGEIYIVPAVVILDHADTTTLDDCHDEDAAQPGPPDVTPQHNSFSIPALTKGKHEDFPSRASSPPALNDEAIGNDSRQPRSQGVEEPAHQKMVSPKKKPSARTRPRKDRVAKSTSAPKIGRSRTWRNQDHGKMLDTLANQEQKRMLTAQNSHLAAMQKAPGYETVTQVAATVEAHQNNINKAKVQIKHIASALGPGTNRNRDVGGKTNKFDRQDAHIALNTDSIGAWTGSKWQDEQNENMIWFRIPAKQKTLSLAGRMVPMAEIIAKSAKFPEFTLMRKEMTENSKTRKKEVGFYTITYEKLEPEQATARGEVLLRQAKAEATQRKKDEAAERRREARGGAASRKKSRA</sequence>
<dbReference type="VEuPathDB" id="FungiDB:JI435_427080"/>
<feature type="region of interest" description="Disordered" evidence="1">
    <location>
        <begin position="361"/>
        <end position="392"/>
    </location>
</feature>
<proteinExistence type="predicted"/>
<dbReference type="GeneID" id="5967554"/>
<feature type="region of interest" description="Disordered" evidence="1">
    <location>
        <begin position="65"/>
        <end position="174"/>
    </location>
</feature>
<dbReference type="VEuPathDB" id="FungiDB:JI435_427070"/>
<dbReference type="Proteomes" id="UP000001055">
    <property type="component" value="Unassembled WGS sequence"/>
</dbReference>
<dbReference type="AlphaFoldDB" id="Q0V4I8"/>
<feature type="compositionally biased region" description="Polar residues" evidence="1">
    <location>
        <begin position="1"/>
        <end position="16"/>
    </location>
</feature>
<organism evidence="2 3">
    <name type="scientific">Phaeosphaeria nodorum (strain SN15 / ATCC MYA-4574 / FGSC 10173)</name>
    <name type="common">Glume blotch fungus</name>
    <name type="synonym">Parastagonospora nodorum</name>
    <dbReference type="NCBI Taxonomy" id="321614"/>
    <lineage>
        <taxon>Eukaryota</taxon>
        <taxon>Fungi</taxon>
        <taxon>Dikarya</taxon>
        <taxon>Ascomycota</taxon>
        <taxon>Pezizomycotina</taxon>
        <taxon>Dothideomycetes</taxon>
        <taxon>Pleosporomycetidae</taxon>
        <taxon>Pleosporales</taxon>
        <taxon>Pleosporineae</taxon>
        <taxon>Phaeosphaeriaceae</taxon>
        <taxon>Parastagonospora</taxon>
    </lineage>
</organism>
<protein>
    <submittedName>
        <fullName evidence="2">Uncharacterized protein</fullName>
    </submittedName>
</protein>
<reference evidence="3" key="1">
    <citation type="journal article" date="2007" name="Plant Cell">
        <title>Dothideomycete-plant interactions illuminated by genome sequencing and EST analysis of the wheat pathogen Stagonospora nodorum.</title>
        <authorList>
            <person name="Hane J.K."/>
            <person name="Lowe R.G."/>
            <person name="Solomon P.S."/>
            <person name="Tan K.C."/>
            <person name="Schoch C.L."/>
            <person name="Spatafora J.W."/>
            <person name="Crous P.W."/>
            <person name="Kodira C."/>
            <person name="Birren B.W."/>
            <person name="Galagan J.E."/>
            <person name="Torriani S.F."/>
            <person name="McDonald B.A."/>
            <person name="Oliver R.P."/>
        </authorList>
    </citation>
    <scope>NUCLEOTIDE SEQUENCE [LARGE SCALE GENOMIC DNA]</scope>
    <source>
        <strain evidence="3">SN15 / ATCC MYA-4574 / FGSC 10173</strain>
    </source>
</reference>
<name>Q0V4I8_PHANO</name>
<accession>Q0V4I8</accession>
<dbReference type="InParanoid" id="Q0V4I8"/>
<feature type="region of interest" description="Disordered" evidence="1">
    <location>
        <begin position="1"/>
        <end position="22"/>
    </location>
</feature>
<evidence type="ECO:0000256" key="1">
    <source>
        <dbReference type="SAM" id="MobiDB-lite"/>
    </source>
</evidence>
<evidence type="ECO:0000313" key="3">
    <source>
        <dbReference type="Proteomes" id="UP000001055"/>
    </source>
</evidence>
<dbReference type="EMBL" id="CH445325">
    <property type="protein sequence ID" value="EAT92571.2"/>
    <property type="molecule type" value="Genomic_DNA"/>
</dbReference>
<evidence type="ECO:0000313" key="2">
    <source>
        <dbReference type="EMBL" id="EAT92571.2"/>
    </source>
</evidence>
<dbReference type="RefSeq" id="XP_001791735.1">
    <property type="nucleotide sequence ID" value="XM_001791683.1"/>
</dbReference>